<dbReference type="EMBL" id="JNAO01000013">
    <property type="protein sequence ID" value="KGG00369.1"/>
    <property type="molecule type" value="Genomic_DNA"/>
</dbReference>
<dbReference type="GO" id="GO:0004106">
    <property type="term" value="F:chorismate mutase activity"/>
    <property type="evidence" value="ECO:0007669"/>
    <property type="project" value="UniProtKB-UniRule"/>
</dbReference>
<dbReference type="CDD" id="cd02185">
    <property type="entry name" value="AroH"/>
    <property type="match status" value="1"/>
</dbReference>
<dbReference type="Gene3D" id="3.30.1330.40">
    <property type="entry name" value="RutC-like"/>
    <property type="match status" value="1"/>
</dbReference>
<dbReference type="InterPro" id="IPR035959">
    <property type="entry name" value="RutC-like_sf"/>
</dbReference>
<evidence type="ECO:0000256" key="3">
    <source>
        <dbReference type="PROSITE-ProRule" id="PRU00514"/>
    </source>
</evidence>
<protein>
    <recommendedName>
        <fullName evidence="1 3">chorismate mutase</fullName>
        <ecNumber evidence="1 3">5.4.99.5</ecNumber>
    </recommendedName>
</protein>
<keyword evidence="2 3" id="KW-0057">Aromatic amino acid biosynthesis</keyword>
<dbReference type="InterPro" id="IPR008243">
    <property type="entry name" value="Chorismate_mutase_AroH"/>
</dbReference>
<dbReference type="SUPFAM" id="SSF55298">
    <property type="entry name" value="YjgF-like"/>
    <property type="match status" value="1"/>
</dbReference>
<dbReference type="STRING" id="167548.EU98_1901"/>
<dbReference type="RefSeq" id="WP_080725825.1">
    <property type="nucleotide sequence ID" value="NZ_JNAO01000013.1"/>
</dbReference>
<accession>A0A0A2AIV5</accession>
<dbReference type="PROSITE" id="PS51167">
    <property type="entry name" value="CHORISMATE_MUT_1"/>
    <property type="match status" value="1"/>
</dbReference>
<feature type="binding site" evidence="2">
    <location>
        <position position="15"/>
    </location>
    <ligand>
        <name>prephenate</name>
        <dbReference type="ChEBI" id="CHEBI:29934"/>
    </ligand>
</feature>
<evidence type="ECO:0000256" key="1">
    <source>
        <dbReference type="NCBIfam" id="TIGR01796"/>
    </source>
</evidence>
<evidence type="ECO:0000313" key="5">
    <source>
        <dbReference type="Proteomes" id="UP000030533"/>
    </source>
</evidence>
<dbReference type="UniPathway" id="UPA00120">
    <property type="reaction ID" value="UER00203"/>
</dbReference>
<dbReference type="GO" id="GO:0008652">
    <property type="term" value="P:amino acid biosynthetic process"/>
    <property type="evidence" value="ECO:0007669"/>
    <property type="project" value="UniProtKB-UniRule"/>
</dbReference>
<comment type="catalytic activity">
    <reaction evidence="3">
        <text>chorismate = prephenate</text>
        <dbReference type="Rhea" id="RHEA:13897"/>
        <dbReference type="ChEBI" id="CHEBI:29748"/>
        <dbReference type="ChEBI" id="CHEBI:29934"/>
        <dbReference type="EC" id="5.4.99.5"/>
    </reaction>
</comment>
<dbReference type="Pfam" id="PF07736">
    <property type="entry name" value="CM_1"/>
    <property type="match status" value="1"/>
</dbReference>
<name>A0A0A2AIV5_PROMR</name>
<dbReference type="PIRSF" id="PIRSF005965">
    <property type="entry name" value="Chor_mut_AroH"/>
    <property type="match status" value="1"/>
</dbReference>
<reference evidence="5" key="1">
    <citation type="journal article" date="2014" name="Sci. Data">
        <title>Genomes of diverse isolates of the marine cyanobacterium Prochlorococcus.</title>
        <authorList>
            <person name="Biller S."/>
            <person name="Berube P."/>
            <person name="Thompson J."/>
            <person name="Kelly L."/>
            <person name="Roggensack S."/>
            <person name="Awad L."/>
            <person name="Roache-Johnson K."/>
            <person name="Ding H."/>
            <person name="Giovannoni S.J."/>
            <person name="Moore L.R."/>
            <person name="Chisholm S.W."/>
        </authorList>
    </citation>
    <scope>NUCLEOTIDE SEQUENCE [LARGE SCALE GENOMIC DNA]</scope>
    <source>
        <strain evidence="5">MIT 9314</strain>
    </source>
</reference>
<comment type="caution">
    <text evidence="4">The sequence shown here is derived from an EMBL/GenBank/DDBJ whole genome shotgun (WGS) entry which is preliminary data.</text>
</comment>
<dbReference type="AlphaFoldDB" id="A0A0A2AIV5"/>
<dbReference type="GO" id="GO:0009073">
    <property type="term" value="P:aromatic amino acid family biosynthetic process"/>
    <property type="evidence" value="ECO:0007669"/>
    <property type="project" value="UniProtKB-UniRule"/>
</dbReference>
<sequence>MPEKMKDDYKITFIRGATTASGNSVREIEFAVVELIDELISRNSLIKTNILSITFTATKDLSACFPASIARKCNGLDSVAFLDCQQMHVPNDVDFCIRIMAQVLLPPNYAIKHPYLNGAAKLRADRC</sequence>
<organism evidence="4 5">
    <name type="scientific">Prochlorococcus marinus str. MIT 9314</name>
    <dbReference type="NCBI Taxonomy" id="167548"/>
    <lineage>
        <taxon>Bacteria</taxon>
        <taxon>Bacillati</taxon>
        <taxon>Cyanobacteriota</taxon>
        <taxon>Cyanophyceae</taxon>
        <taxon>Synechococcales</taxon>
        <taxon>Prochlorococcaceae</taxon>
        <taxon>Prochlorococcus</taxon>
    </lineage>
</organism>
<dbReference type="NCBIfam" id="TIGR01796">
    <property type="entry name" value="CM_mono_aroH"/>
    <property type="match status" value="1"/>
</dbReference>
<evidence type="ECO:0000313" key="4">
    <source>
        <dbReference type="EMBL" id="KGG00369.1"/>
    </source>
</evidence>
<dbReference type="Proteomes" id="UP000030533">
    <property type="component" value="Unassembled WGS sequence"/>
</dbReference>
<keyword evidence="3 4" id="KW-0413">Isomerase</keyword>
<dbReference type="PANTHER" id="PTHR21164">
    <property type="entry name" value="CHORISMATE MUTASE"/>
    <property type="match status" value="1"/>
</dbReference>
<evidence type="ECO:0000256" key="2">
    <source>
        <dbReference type="PIRSR" id="PIRSR005965-1"/>
    </source>
</evidence>
<gene>
    <name evidence="4" type="ORF">EU98_1901</name>
</gene>
<proteinExistence type="predicted"/>
<feature type="binding site" evidence="2">
    <location>
        <position position="98"/>
    </location>
    <ligand>
        <name>prephenate</name>
        <dbReference type="ChEBI" id="CHEBI:29934"/>
    </ligand>
</feature>
<dbReference type="GO" id="GO:0046417">
    <property type="term" value="P:chorismate metabolic process"/>
    <property type="evidence" value="ECO:0007669"/>
    <property type="project" value="TreeGrafter"/>
</dbReference>
<dbReference type="eggNOG" id="COG4401">
    <property type="taxonomic scope" value="Bacteria"/>
</dbReference>
<keyword evidence="2 3" id="KW-0028">Amino-acid biosynthesis</keyword>
<feature type="binding site" evidence="2">
    <location>
        <position position="115"/>
    </location>
    <ligand>
        <name>prephenate</name>
        <dbReference type="ChEBI" id="CHEBI:29934"/>
    </ligand>
</feature>
<dbReference type="PANTHER" id="PTHR21164:SF0">
    <property type="entry name" value="CHORISMATE MUTASE AROH"/>
    <property type="match status" value="1"/>
</dbReference>
<dbReference type="EC" id="5.4.99.5" evidence="1 3"/>